<accession>A0A2P2QWN7</accession>
<organism evidence="1">
    <name type="scientific">Rhizophora mucronata</name>
    <name type="common">Asiatic mangrove</name>
    <dbReference type="NCBI Taxonomy" id="61149"/>
    <lineage>
        <taxon>Eukaryota</taxon>
        <taxon>Viridiplantae</taxon>
        <taxon>Streptophyta</taxon>
        <taxon>Embryophyta</taxon>
        <taxon>Tracheophyta</taxon>
        <taxon>Spermatophyta</taxon>
        <taxon>Magnoliopsida</taxon>
        <taxon>eudicotyledons</taxon>
        <taxon>Gunneridae</taxon>
        <taxon>Pentapetalae</taxon>
        <taxon>rosids</taxon>
        <taxon>fabids</taxon>
        <taxon>Malpighiales</taxon>
        <taxon>Rhizophoraceae</taxon>
        <taxon>Rhizophora</taxon>
    </lineage>
</organism>
<evidence type="ECO:0000313" key="1">
    <source>
        <dbReference type="EMBL" id="MBX71419.1"/>
    </source>
</evidence>
<sequence>MKYWSGGELLSLIQRDFLVQLEARCSYFFHFVVARSRNCLREALLVGKWCSFLCYYAIANMVIPPQTSFT</sequence>
<name>A0A2P2QWN7_RHIMU</name>
<dbReference type="AlphaFoldDB" id="A0A2P2QWN7"/>
<protein>
    <submittedName>
        <fullName evidence="1">Uncharacterized protein</fullName>
    </submittedName>
</protein>
<dbReference type="EMBL" id="GGEC01090935">
    <property type="protein sequence ID" value="MBX71419.1"/>
    <property type="molecule type" value="Transcribed_RNA"/>
</dbReference>
<reference evidence="1" key="1">
    <citation type="submission" date="2018-02" db="EMBL/GenBank/DDBJ databases">
        <title>Rhizophora mucronata_Transcriptome.</title>
        <authorList>
            <person name="Meera S.P."/>
            <person name="Sreeshan A."/>
            <person name="Augustine A."/>
        </authorList>
    </citation>
    <scope>NUCLEOTIDE SEQUENCE</scope>
    <source>
        <tissue evidence="1">Leaf</tissue>
    </source>
</reference>
<proteinExistence type="predicted"/>